<dbReference type="AlphaFoldDB" id="A0A6I3SM72"/>
<dbReference type="EMBL" id="WNKU01000018">
    <property type="protein sequence ID" value="MTV50060.1"/>
    <property type="molecule type" value="Genomic_DNA"/>
</dbReference>
<proteinExistence type="predicted"/>
<accession>A0A6I3SM72</accession>
<evidence type="ECO:0000313" key="1">
    <source>
        <dbReference type="EMBL" id="MTV50060.1"/>
    </source>
</evidence>
<sequence>MEEQLLRQILTEIQALKAGQEKMAGDIDEIKTDVHSLKAGQRELYDLTKSLEHRQEETTAQLTTMAEDINFIKGSVSRLEEGQQKTQVVVDALCRRSIEQEETLRRVK</sequence>
<reference evidence="1 2" key="1">
    <citation type="submission" date="2019-11" db="EMBL/GenBank/DDBJ databases">
        <title>Whole-genome sequence of a the green, strictly anaerobic photosynthetic bacterium Heliobacillus mobilis DSM 6151.</title>
        <authorList>
            <person name="Kyndt J.A."/>
            <person name="Meyer T.E."/>
        </authorList>
    </citation>
    <scope>NUCLEOTIDE SEQUENCE [LARGE SCALE GENOMIC DNA]</scope>
    <source>
        <strain evidence="1 2">DSM 6151</strain>
    </source>
</reference>
<name>A0A6I3SM72_HELMO</name>
<organism evidence="1 2">
    <name type="scientific">Heliobacterium mobile</name>
    <name type="common">Heliobacillus mobilis</name>
    <dbReference type="NCBI Taxonomy" id="28064"/>
    <lineage>
        <taxon>Bacteria</taxon>
        <taxon>Bacillati</taxon>
        <taxon>Bacillota</taxon>
        <taxon>Clostridia</taxon>
        <taxon>Eubacteriales</taxon>
        <taxon>Heliobacteriaceae</taxon>
        <taxon>Heliobacterium</taxon>
    </lineage>
</organism>
<evidence type="ECO:0000313" key="2">
    <source>
        <dbReference type="Proteomes" id="UP000430670"/>
    </source>
</evidence>
<dbReference type="Proteomes" id="UP000430670">
    <property type="component" value="Unassembled WGS sequence"/>
</dbReference>
<gene>
    <name evidence="1" type="ORF">GJ688_13875</name>
</gene>
<comment type="caution">
    <text evidence="1">The sequence shown here is derived from an EMBL/GenBank/DDBJ whole genome shotgun (WGS) entry which is preliminary data.</text>
</comment>
<dbReference type="RefSeq" id="WP_155477150.1">
    <property type="nucleotide sequence ID" value="NZ_WNKU01000018.1"/>
</dbReference>
<protein>
    <submittedName>
        <fullName evidence="1">Uncharacterized protein</fullName>
    </submittedName>
</protein>
<dbReference type="OrthoDB" id="2084070at2"/>
<keyword evidence="2" id="KW-1185">Reference proteome</keyword>